<dbReference type="Proteomes" id="UP000245626">
    <property type="component" value="Unassembled WGS sequence"/>
</dbReference>
<evidence type="ECO:0000313" key="1">
    <source>
        <dbReference type="EMBL" id="PWN52312.1"/>
    </source>
</evidence>
<accession>A0ACD0P2T0</accession>
<dbReference type="EMBL" id="KZ819785">
    <property type="protein sequence ID" value="PWN52312.1"/>
    <property type="molecule type" value="Genomic_DNA"/>
</dbReference>
<sequence length="79" mass="9254">MRSPGSSAPAYLVHKSPSLRNLLFRSFQSLQSIRRRRRRRSALPRLFSLSFFFFFTFIPPSPAGILPSNLFFSLFPFKR</sequence>
<evidence type="ECO:0000313" key="2">
    <source>
        <dbReference type="Proteomes" id="UP000245626"/>
    </source>
</evidence>
<protein>
    <submittedName>
        <fullName evidence="1">Uncharacterized protein</fullName>
    </submittedName>
</protein>
<organism evidence="1 2">
    <name type="scientific">Violaceomyces palustris</name>
    <dbReference type="NCBI Taxonomy" id="1673888"/>
    <lineage>
        <taxon>Eukaryota</taxon>
        <taxon>Fungi</taxon>
        <taxon>Dikarya</taxon>
        <taxon>Basidiomycota</taxon>
        <taxon>Ustilaginomycotina</taxon>
        <taxon>Ustilaginomycetes</taxon>
        <taxon>Violaceomycetales</taxon>
        <taxon>Violaceomycetaceae</taxon>
        <taxon>Violaceomyces</taxon>
    </lineage>
</organism>
<reference evidence="1 2" key="1">
    <citation type="journal article" date="2018" name="Mol. Biol. Evol.">
        <title>Broad Genomic Sampling Reveals a Smut Pathogenic Ancestry of the Fungal Clade Ustilaginomycotina.</title>
        <authorList>
            <person name="Kijpornyongpan T."/>
            <person name="Mondo S.J."/>
            <person name="Barry K."/>
            <person name="Sandor L."/>
            <person name="Lee J."/>
            <person name="Lipzen A."/>
            <person name="Pangilinan J."/>
            <person name="LaButti K."/>
            <person name="Hainaut M."/>
            <person name="Henrissat B."/>
            <person name="Grigoriev I.V."/>
            <person name="Spatafora J.W."/>
            <person name="Aime M.C."/>
        </authorList>
    </citation>
    <scope>NUCLEOTIDE SEQUENCE [LARGE SCALE GENOMIC DNA]</scope>
    <source>
        <strain evidence="1 2">SA 807</strain>
    </source>
</reference>
<name>A0ACD0P2T0_9BASI</name>
<proteinExistence type="predicted"/>
<keyword evidence="2" id="KW-1185">Reference proteome</keyword>
<gene>
    <name evidence="1" type="ORF">IE53DRAFT_7333</name>
</gene>